<evidence type="ECO:0000313" key="2">
    <source>
        <dbReference type="Proteomes" id="UP000215914"/>
    </source>
</evidence>
<dbReference type="EMBL" id="MNCJ02000332">
    <property type="protein sequence ID" value="KAF5757187.1"/>
    <property type="molecule type" value="Genomic_DNA"/>
</dbReference>
<comment type="caution">
    <text evidence="1">The sequence shown here is derived from an EMBL/GenBank/DDBJ whole genome shotgun (WGS) entry which is preliminary data.</text>
</comment>
<organism evidence="1 2">
    <name type="scientific">Helianthus annuus</name>
    <name type="common">Common sunflower</name>
    <dbReference type="NCBI Taxonomy" id="4232"/>
    <lineage>
        <taxon>Eukaryota</taxon>
        <taxon>Viridiplantae</taxon>
        <taxon>Streptophyta</taxon>
        <taxon>Embryophyta</taxon>
        <taxon>Tracheophyta</taxon>
        <taxon>Spermatophyta</taxon>
        <taxon>Magnoliopsida</taxon>
        <taxon>eudicotyledons</taxon>
        <taxon>Gunneridae</taxon>
        <taxon>Pentapetalae</taxon>
        <taxon>asterids</taxon>
        <taxon>campanulids</taxon>
        <taxon>Asterales</taxon>
        <taxon>Asteraceae</taxon>
        <taxon>Asteroideae</taxon>
        <taxon>Heliantheae alliance</taxon>
        <taxon>Heliantheae</taxon>
        <taxon>Helianthus</taxon>
    </lineage>
</organism>
<keyword evidence="2" id="KW-1185">Reference proteome</keyword>
<dbReference type="Gramene" id="mRNA:HanXRQr2_Chr17g0823631">
    <property type="protein sequence ID" value="mRNA:HanXRQr2_Chr17g0823631"/>
    <property type="gene ID" value="HanXRQr2_Chr17g0823631"/>
</dbReference>
<reference evidence="1" key="1">
    <citation type="journal article" date="2017" name="Nature">
        <title>The sunflower genome provides insights into oil metabolism, flowering and Asterid evolution.</title>
        <authorList>
            <person name="Badouin H."/>
            <person name="Gouzy J."/>
            <person name="Grassa C.J."/>
            <person name="Murat F."/>
            <person name="Staton S.E."/>
            <person name="Cottret L."/>
            <person name="Lelandais-Briere C."/>
            <person name="Owens G.L."/>
            <person name="Carrere S."/>
            <person name="Mayjonade B."/>
            <person name="Legrand L."/>
            <person name="Gill N."/>
            <person name="Kane N.C."/>
            <person name="Bowers J.E."/>
            <person name="Hubner S."/>
            <person name="Bellec A."/>
            <person name="Berard A."/>
            <person name="Berges H."/>
            <person name="Blanchet N."/>
            <person name="Boniface M.C."/>
            <person name="Brunel D."/>
            <person name="Catrice O."/>
            <person name="Chaidir N."/>
            <person name="Claudel C."/>
            <person name="Donnadieu C."/>
            <person name="Faraut T."/>
            <person name="Fievet G."/>
            <person name="Helmstetter N."/>
            <person name="King M."/>
            <person name="Knapp S.J."/>
            <person name="Lai Z."/>
            <person name="Le Paslier M.C."/>
            <person name="Lippi Y."/>
            <person name="Lorenzon L."/>
            <person name="Mandel J.R."/>
            <person name="Marage G."/>
            <person name="Marchand G."/>
            <person name="Marquand E."/>
            <person name="Bret-Mestries E."/>
            <person name="Morien E."/>
            <person name="Nambeesan S."/>
            <person name="Nguyen T."/>
            <person name="Pegot-Espagnet P."/>
            <person name="Pouilly N."/>
            <person name="Raftis F."/>
            <person name="Sallet E."/>
            <person name="Schiex T."/>
            <person name="Thomas J."/>
            <person name="Vandecasteele C."/>
            <person name="Vares D."/>
            <person name="Vear F."/>
            <person name="Vautrin S."/>
            <person name="Crespi M."/>
            <person name="Mangin B."/>
            <person name="Burke J.M."/>
            <person name="Salse J."/>
            <person name="Munos S."/>
            <person name="Vincourt P."/>
            <person name="Rieseberg L.H."/>
            <person name="Langlade N.B."/>
        </authorList>
    </citation>
    <scope>NUCLEOTIDE SEQUENCE</scope>
    <source>
        <tissue evidence="1">Leaves</tissue>
    </source>
</reference>
<dbReference type="AlphaFoldDB" id="A0A9K3DN68"/>
<dbReference type="Proteomes" id="UP000215914">
    <property type="component" value="Unassembled WGS sequence"/>
</dbReference>
<sequence length="123" mass="14151">MHSLLKNSDHKSIRNSDHTSSVKLKPYNQIKLRVFNMREFQNHFTESMEQLHLQTTIKTLIFILWQCCNLINNQTSLSYQASWCQGARGTFGYPFAPSRVPLGALLPLPASLWLQSTGNRTRT</sequence>
<proteinExistence type="predicted"/>
<accession>A0A9K3DN68</accession>
<gene>
    <name evidence="1" type="ORF">HanXRQr2_Chr17g0823631</name>
</gene>
<reference evidence="1" key="2">
    <citation type="submission" date="2020-06" db="EMBL/GenBank/DDBJ databases">
        <title>Helianthus annuus Genome sequencing and assembly Release 2.</title>
        <authorList>
            <person name="Gouzy J."/>
            <person name="Langlade N."/>
            <person name="Munos S."/>
        </authorList>
    </citation>
    <scope>NUCLEOTIDE SEQUENCE</scope>
    <source>
        <tissue evidence="1">Leaves</tissue>
    </source>
</reference>
<evidence type="ECO:0000313" key="1">
    <source>
        <dbReference type="EMBL" id="KAF5757187.1"/>
    </source>
</evidence>
<name>A0A9K3DN68_HELAN</name>
<protein>
    <submittedName>
        <fullName evidence="1">Uncharacterized protein</fullName>
    </submittedName>
</protein>